<name>A0ABU2MJR8_9ACTN</name>
<accession>A0ABU2MJR8</accession>
<comment type="caution">
    <text evidence="2">The sequence shown here is derived from an EMBL/GenBank/DDBJ whole genome shotgun (WGS) entry which is preliminary data.</text>
</comment>
<sequence>MDLRQHNGWSRRLAGAAALLAAGGALLTALWPGGLGDPGAAPAPRASRATSRNDPTRSVPRRSPQKNATTTVGRPHQGLNTVTHTAPTAAPTAATDPDVPRNGITRPA</sequence>
<feature type="compositionally biased region" description="Low complexity" evidence="1">
    <location>
        <begin position="81"/>
        <end position="97"/>
    </location>
</feature>
<evidence type="ECO:0000313" key="3">
    <source>
        <dbReference type="Proteomes" id="UP001183246"/>
    </source>
</evidence>
<dbReference type="EMBL" id="JAVREL010000002">
    <property type="protein sequence ID" value="MDT0341837.1"/>
    <property type="molecule type" value="Genomic_DNA"/>
</dbReference>
<evidence type="ECO:0000313" key="2">
    <source>
        <dbReference type="EMBL" id="MDT0341837.1"/>
    </source>
</evidence>
<keyword evidence="3" id="KW-1185">Reference proteome</keyword>
<protein>
    <submittedName>
        <fullName evidence="2">Uncharacterized protein</fullName>
    </submittedName>
</protein>
<dbReference type="RefSeq" id="WP_311702980.1">
    <property type="nucleotide sequence ID" value="NZ_JAVREL010000002.1"/>
</dbReference>
<proteinExistence type="predicted"/>
<evidence type="ECO:0000256" key="1">
    <source>
        <dbReference type="SAM" id="MobiDB-lite"/>
    </source>
</evidence>
<organism evidence="2 3">
    <name type="scientific">Streptomyces litchfieldiae</name>
    <dbReference type="NCBI Taxonomy" id="3075543"/>
    <lineage>
        <taxon>Bacteria</taxon>
        <taxon>Bacillati</taxon>
        <taxon>Actinomycetota</taxon>
        <taxon>Actinomycetes</taxon>
        <taxon>Kitasatosporales</taxon>
        <taxon>Streptomycetaceae</taxon>
        <taxon>Streptomyces</taxon>
    </lineage>
</organism>
<gene>
    <name evidence="2" type="ORF">RM590_04155</name>
</gene>
<reference evidence="3" key="1">
    <citation type="submission" date="2023-07" db="EMBL/GenBank/DDBJ databases">
        <title>30 novel species of actinomycetes from the DSMZ collection.</title>
        <authorList>
            <person name="Nouioui I."/>
        </authorList>
    </citation>
    <scope>NUCLEOTIDE SEQUENCE [LARGE SCALE GENOMIC DNA]</scope>
    <source>
        <strain evidence="3">DSM 44938</strain>
    </source>
</reference>
<feature type="region of interest" description="Disordered" evidence="1">
    <location>
        <begin position="32"/>
        <end position="108"/>
    </location>
</feature>
<dbReference type="Proteomes" id="UP001183246">
    <property type="component" value="Unassembled WGS sequence"/>
</dbReference>
<feature type="compositionally biased region" description="Low complexity" evidence="1">
    <location>
        <begin position="32"/>
        <end position="46"/>
    </location>
</feature>